<evidence type="ECO:0000256" key="3">
    <source>
        <dbReference type="PROSITE-ProRule" id="PRU00221"/>
    </source>
</evidence>
<dbReference type="PANTHER" id="PTHR19879:SF9">
    <property type="entry name" value="TRANSCRIPTION INITIATION FACTOR TFIID SUBUNIT 5"/>
    <property type="match status" value="1"/>
</dbReference>
<dbReference type="InterPro" id="IPR015943">
    <property type="entry name" value="WD40/YVTN_repeat-like_dom_sf"/>
</dbReference>
<dbReference type="PANTHER" id="PTHR19879">
    <property type="entry name" value="TRANSCRIPTION INITIATION FACTOR TFIID"/>
    <property type="match status" value="1"/>
</dbReference>
<dbReference type="SUPFAM" id="SSF50998">
    <property type="entry name" value="Quinoprotein alcohol dehydrogenase-like"/>
    <property type="match status" value="1"/>
</dbReference>
<comment type="caution">
    <text evidence="4">The sequence shown here is derived from an EMBL/GenBank/DDBJ whole genome shotgun (WGS) entry which is preliminary data.</text>
</comment>
<feature type="repeat" description="WD" evidence="3">
    <location>
        <begin position="339"/>
        <end position="372"/>
    </location>
</feature>
<dbReference type="EMBL" id="JASBNA010000030">
    <property type="protein sequence ID" value="KAK7683552.1"/>
    <property type="molecule type" value="Genomic_DNA"/>
</dbReference>
<organism evidence="4 5">
    <name type="scientific">Cerrena zonata</name>
    <dbReference type="NCBI Taxonomy" id="2478898"/>
    <lineage>
        <taxon>Eukaryota</taxon>
        <taxon>Fungi</taxon>
        <taxon>Dikarya</taxon>
        <taxon>Basidiomycota</taxon>
        <taxon>Agaricomycotina</taxon>
        <taxon>Agaricomycetes</taxon>
        <taxon>Polyporales</taxon>
        <taxon>Cerrenaceae</taxon>
        <taxon>Cerrena</taxon>
    </lineage>
</organism>
<dbReference type="InterPro" id="IPR019775">
    <property type="entry name" value="WD40_repeat_CS"/>
</dbReference>
<sequence>MSSFSPNGSLIVCGSKDNTIRILETETGNLYQGPVETPDGVYSVIFLPDGKRVASACGNDVYIWEVRRNTPEEEGESFSTHEEHIGKITSVQFSPDGGRLLSGSVDGTVHVRDTQTYAILPELGREDFHSPVVSTVFSVDGDYVYSALQDRTIAIWGETPCNSIEAHPEDIIDIAVYCSPAGERIVSACNDQQIRVWTRDGQLIAGPFPSTAYGLTSFAVSKDGLIAFGALDGSINILNAETEELTGPLGGHYDGVTALTFSTDGKLLASGSGEEESTIYVWDVETSSVVYGPFYGLSGGITSVALSSDGRILVAGSGSKLGGICIWDIETEQRRAGPLNAHTEAIEAVAISPDSKTVVSVSEDAFMRVWDVALVTEKEDPDAEVNVLRQRRMEQGWVLGPRGTQLFWVPPSHRTGLQWNGNTHVIGRGKKTRLDFTNFVHGENWAECYA</sequence>
<gene>
    <name evidence="4" type="ORF">QCA50_013387</name>
</gene>
<dbReference type="InterPro" id="IPR001680">
    <property type="entry name" value="WD40_rpt"/>
</dbReference>
<evidence type="ECO:0000256" key="2">
    <source>
        <dbReference type="ARBA" id="ARBA00022737"/>
    </source>
</evidence>
<name>A0AAW0FW43_9APHY</name>
<dbReference type="InterPro" id="IPR011047">
    <property type="entry name" value="Quinoprotein_ADH-like_sf"/>
</dbReference>
<dbReference type="CDD" id="cd00200">
    <property type="entry name" value="WD40"/>
    <property type="match status" value="1"/>
</dbReference>
<dbReference type="Gene3D" id="2.130.10.10">
    <property type="entry name" value="YVTN repeat-like/Quinoprotein amine dehydrogenase"/>
    <property type="match status" value="2"/>
</dbReference>
<feature type="repeat" description="WD" evidence="3">
    <location>
        <begin position="249"/>
        <end position="292"/>
    </location>
</feature>
<evidence type="ECO:0000313" key="5">
    <source>
        <dbReference type="Proteomes" id="UP001385951"/>
    </source>
</evidence>
<accession>A0AAW0FW43</accession>
<dbReference type="Pfam" id="PF00400">
    <property type="entry name" value="WD40"/>
    <property type="match status" value="8"/>
</dbReference>
<dbReference type="SMART" id="SM00320">
    <property type="entry name" value="WD40"/>
    <property type="match status" value="8"/>
</dbReference>
<keyword evidence="1 3" id="KW-0853">WD repeat</keyword>
<dbReference type="Proteomes" id="UP001385951">
    <property type="component" value="Unassembled WGS sequence"/>
</dbReference>
<evidence type="ECO:0000313" key="4">
    <source>
        <dbReference type="EMBL" id="KAK7683552.1"/>
    </source>
</evidence>
<protein>
    <recommendedName>
        <fullName evidence="6">WD40 repeat-like protein</fullName>
    </recommendedName>
</protein>
<proteinExistence type="predicted"/>
<dbReference type="PROSITE" id="PS50082">
    <property type="entry name" value="WD_REPEATS_2"/>
    <property type="match status" value="4"/>
</dbReference>
<evidence type="ECO:0000256" key="1">
    <source>
        <dbReference type="ARBA" id="ARBA00022574"/>
    </source>
</evidence>
<reference evidence="4 5" key="1">
    <citation type="submission" date="2022-09" db="EMBL/GenBank/DDBJ databases">
        <authorList>
            <person name="Palmer J.M."/>
        </authorList>
    </citation>
    <scope>NUCLEOTIDE SEQUENCE [LARGE SCALE GENOMIC DNA]</scope>
    <source>
        <strain evidence="4 5">DSM 7382</strain>
    </source>
</reference>
<evidence type="ECO:0008006" key="6">
    <source>
        <dbReference type="Google" id="ProtNLM"/>
    </source>
</evidence>
<keyword evidence="2" id="KW-0677">Repeat</keyword>
<feature type="repeat" description="WD" evidence="3">
    <location>
        <begin position="1"/>
        <end position="33"/>
    </location>
</feature>
<dbReference type="PROSITE" id="PS50294">
    <property type="entry name" value="WD_REPEATS_REGION"/>
    <property type="match status" value="2"/>
</dbReference>
<dbReference type="AlphaFoldDB" id="A0AAW0FW43"/>
<feature type="repeat" description="WD" evidence="3">
    <location>
        <begin position="81"/>
        <end position="122"/>
    </location>
</feature>
<keyword evidence="5" id="KW-1185">Reference proteome</keyword>
<dbReference type="PROSITE" id="PS00678">
    <property type="entry name" value="WD_REPEATS_1"/>
    <property type="match status" value="1"/>
</dbReference>